<dbReference type="Proteomes" id="UP001303211">
    <property type="component" value="Chromosome"/>
</dbReference>
<organism evidence="2 3">
    <name type="scientific">Diaphorobacter limosus</name>
    <dbReference type="NCBI Taxonomy" id="3036128"/>
    <lineage>
        <taxon>Bacteria</taxon>
        <taxon>Pseudomonadati</taxon>
        <taxon>Pseudomonadota</taxon>
        <taxon>Betaproteobacteria</taxon>
        <taxon>Burkholderiales</taxon>
        <taxon>Comamonadaceae</taxon>
        <taxon>Diaphorobacter</taxon>
    </lineage>
</organism>
<accession>A0ABZ0J9H6</accession>
<dbReference type="RefSeq" id="WP_317703750.1">
    <property type="nucleotide sequence ID" value="NZ_CP136921.1"/>
</dbReference>
<feature type="compositionally biased region" description="Polar residues" evidence="1">
    <location>
        <begin position="46"/>
        <end position="62"/>
    </location>
</feature>
<keyword evidence="3" id="KW-1185">Reference proteome</keyword>
<protein>
    <recommendedName>
        <fullName evidence="4">YhcG N-terminal domain-containing protein</fullName>
    </recommendedName>
</protein>
<gene>
    <name evidence="2" type="ORF">P4826_10720</name>
</gene>
<sequence length="62" mass="6936">MADYGDGFSVSALKYMRLFYVAYPELLPMQSARTRQTMPGPREASPGSTCWSPMNRSLQTKG</sequence>
<dbReference type="EMBL" id="CP136921">
    <property type="protein sequence ID" value="WOO34434.1"/>
    <property type="molecule type" value="Genomic_DNA"/>
</dbReference>
<evidence type="ECO:0008006" key="4">
    <source>
        <dbReference type="Google" id="ProtNLM"/>
    </source>
</evidence>
<proteinExistence type="predicted"/>
<evidence type="ECO:0000313" key="3">
    <source>
        <dbReference type="Proteomes" id="UP001303211"/>
    </source>
</evidence>
<evidence type="ECO:0000313" key="2">
    <source>
        <dbReference type="EMBL" id="WOO34434.1"/>
    </source>
</evidence>
<name>A0ABZ0J9H6_9BURK</name>
<evidence type="ECO:0000256" key="1">
    <source>
        <dbReference type="SAM" id="MobiDB-lite"/>
    </source>
</evidence>
<feature type="region of interest" description="Disordered" evidence="1">
    <location>
        <begin position="35"/>
        <end position="62"/>
    </location>
</feature>
<reference evidence="2 3" key="1">
    <citation type="submission" date="2023-03" db="EMBL/GenBank/DDBJ databases">
        <title>Diaphorobacter basophil sp. nov., isolated from a sewage-treatment plant.</title>
        <authorList>
            <person name="Yang K."/>
        </authorList>
    </citation>
    <scope>NUCLEOTIDE SEQUENCE [LARGE SCALE GENOMIC DNA]</scope>
    <source>
        <strain evidence="2 3">Y-1</strain>
    </source>
</reference>